<keyword evidence="1" id="KW-0732">Signal</keyword>
<dbReference type="AlphaFoldDB" id="A0A7C0XA97"/>
<dbReference type="Pfam" id="PF13036">
    <property type="entry name" value="LpoB"/>
    <property type="match status" value="1"/>
</dbReference>
<gene>
    <name evidence="2" type="ORF">ENG67_02065</name>
</gene>
<dbReference type="Gene3D" id="3.40.50.10610">
    <property type="entry name" value="ABC-type transport auxiliary lipoprotein component"/>
    <property type="match status" value="1"/>
</dbReference>
<accession>A0A7C0XA97</accession>
<dbReference type="EMBL" id="DRBW01000075">
    <property type="protein sequence ID" value="HDM89975.1"/>
    <property type="molecule type" value="Genomic_DNA"/>
</dbReference>
<name>A0A7C0XA97_UNCW3</name>
<feature type="signal peptide" evidence="1">
    <location>
        <begin position="1"/>
        <end position="21"/>
    </location>
</feature>
<protein>
    <submittedName>
        <fullName evidence="2">Penicillin-binding protein activator LpoB</fullName>
    </submittedName>
</protein>
<reference evidence="2" key="1">
    <citation type="journal article" date="2020" name="mSystems">
        <title>Genome- and Community-Level Interaction Insights into Carbon Utilization and Element Cycling Functions of Hydrothermarchaeota in Hydrothermal Sediment.</title>
        <authorList>
            <person name="Zhou Z."/>
            <person name="Liu Y."/>
            <person name="Xu W."/>
            <person name="Pan J."/>
            <person name="Luo Z.H."/>
            <person name="Li M."/>
        </authorList>
    </citation>
    <scope>NUCLEOTIDE SEQUENCE [LARGE SCALE GENOMIC DNA]</scope>
    <source>
        <strain evidence="2">HyVt-237</strain>
    </source>
</reference>
<comment type="caution">
    <text evidence="2">The sequence shown here is derived from an EMBL/GenBank/DDBJ whole genome shotgun (WGS) entry which is preliminary data.</text>
</comment>
<feature type="chain" id="PRO_5028443398" evidence="1">
    <location>
        <begin position="22"/>
        <end position="199"/>
    </location>
</feature>
<dbReference type="InterPro" id="IPR014094">
    <property type="entry name" value="LpoB"/>
</dbReference>
<sequence length="199" mass="22617">MRKVLTLAVVFSALFLLSCSAKKVKRIDVEETIDLSGRWNDTDSRLVAEAMINDCLNHPWLSEFLASKGRKPVVIVGNIRNKTTEHIATGTFVKDLERAFINSGKVSVVADAAQRLGLRSEREEQEEWASPETRKRMRNELGADFMLVGSIESITDREGNKKVVFYQTVLELIDIETNQKVWIGEKKIKKYIKRSTLGF</sequence>
<proteinExistence type="predicted"/>
<evidence type="ECO:0000256" key="1">
    <source>
        <dbReference type="SAM" id="SignalP"/>
    </source>
</evidence>
<evidence type="ECO:0000313" key="2">
    <source>
        <dbReference type="EMBL" id="HDM89975.1"/>
    </source>
</evidence>
<dbReference type="Proteomes" id="UP000885931">
    <property type="component" value="Unassembled WGS sequence"/>
</dbReference>
<organism evidence="2">
    <name type="scientific">candidate division WOR-3 bacterium</name>
    <dbReference type="NCBI Taxonomy" id="2052148"/>
    <lineage>
        <taxon>Bacteria</taxon>
        <taxon>Bacteria division WOR-3</taxon>
    </lineage>
</organism>
<dbReference type="PROSITE" id="PS51257">
    <property type="entry name" value="PROKAR_LIPOPROTEIN"/>
    <property type="match status" value="1"/>
</dbReference>